<proteinExistence type="predicted"/>
<sequence>MHFSSHSVATADDRSFHYLIGGRECCKILIKSRAVATEKKMQNNETENKDQRDECVVMQKGFLDGTRAVRPLANVGAG</sequence>
<accession>A0A915K1Y9</accession>
<protein>
    <submittedName>
        <fullName evidence="2">Uncharacterized protein</fullName>
    </submittedName>
</protein>
<evidence type="ECO:0000313" key="1">
    <source>
        <dbReference type="Proteomes" id="UP000887565"/>
    </source>
</evidence>
<reference evidence="2" key="1">
    <citation type="submission" date="2022-11" db="UniProtKB">
        <authorList>
            <consortium name="WormBaseParasite"/>
        </authorList>
    </citation>
    <scope>IDENTIFICATION</scope>
</reference>
<name>A0A915K1Y9_ROMCU</name>
<dbReference type="WBParaSite" id="nRc.2.0.1.t32235-RA">
    <property type="protein sequence ID" value="nRc.2.0.1.t32235-RA"/>
    <property type="gene ID" value="nRc.2.0.1.g32235"/>
</dbReference>
<evidence type="ECO:0000313" key="2">
    <source>
        <dbReference type="WBParaSite" id="nRc.2.0.1.t32235-RA"/>
    </source>
</evidence>
<organism evidence="1 2">
    <name type="scientific">Romanomermis culicivorax</name>
    <name type="common">Nematode worm</name>
    <dbReference type="NCBI Taxonomy" id="13658"/>
    <lineage>
        <taxon>Eukaryota</taxon>
        <taxon>Metazoa</taxon>
        <taxon>Ecdysozoa</taxon>
        <taxon>Nematoda</taxon>
        <taxon>Enoplea</taxon>
        <taxon>Dorylaimia</taxon>
        <taxon>Mermithida</taxon>
        <taxon>Mermithoidea</taxon>
        <taxon>Mermithidae</taxon>
        <taxon>Romanomermis</taxon>
    </lineage>
</organism>
<keyword evidence="1" id="KW-1185">Reference proteome</keyword>
<dbReference type="AlphaFoldDB" id="A0A915K1Y9"/>
<dbReference type="Proteomes" id="UP000887565">
    <property type="component" value="Unplaced"/>
</dbReference>